<dbReference type="Pfam" id="PF13432">
    <property type="entry name" value="TPR_16"/>
    <property type="match status" value="2"/>
</dbReference>
<dbReference type="InterPro" id="IPR008984">
    <property type="entry name" value="SMAD_FHA_dom_sf"/>
</dbReference>
<name>A0ABV0KGB6_9CYAN</name>
<dbReference type="PROSITE" id="PS50293">
    <property type="entry name" value="TPR_REGION"/>
    <property type="match status" value="1"/>
</dbReference>
<dbReference type="InterPro" id="IPR000253">
    <property type="entry name" value="FHA_dom"/>
</dbReference>
<evidence type="ECO:0000259" key="4">
    <source>
        <dbReference type="PROSITE" id="PS50006"/>
    </source>
</evidence>
<gene>
    <name evidence="5" type="ORF">NDI38_07280</name>
</gene>
<dbReference type="InterPro" id="IPR019734">
    <property type="entry name" value="TPR_rpt"/>
</dbReference>
<keyword evidence="1" id="KW-0677">Repeat</keyword>
<dbReference type="InterPro" id="IPR051685">
    <property type="entry name" value="Ycf3/AcsC/BcsC/TPR_MFPF"/>
</dbReference>
<protein>
    <submittedName>
        <fullName evidence="5">Tetratricopeptide repeat protein</fullName>
    </submittedName>
</protein>
<dbReference type="EMBL" id="JAMPLM010000004">
    <property type="protein sequence ID" value="MEP1058240.1"/>
    <property type="molecule type" value="Genomic_DNA"/>
</dbReference>
<dbReference type="RefSeq" id="WP_190454925.1">
    <property type="nucleotide sequence ID" value="NZ_JAMPLM010000004.1"/>
</dbReference>
<reference evidence="5 6" key="1">
    <citation type="submission" date="2022-04" db="EMBL/GenBank/DDBJ databases">
        <title>Positive selection, recombination, and allopatry shape intraspecific diversity of widespread and dominant cyanobacteria.</title>
        <authorList>
            <person name="Wei J."/>
            <person name="Shu W."/>
            <person name="Hu C."/>
        </authorList>
    </citation>
    <scope>NUCLEOTIDE SEQUENCE [LARGE SCALE GENOMIC DNA]</scope>
    <source>
        <strain evidence="5 6">AS-A4</strain>
    </source>
</reference>
<dbReference type="Gene3D" id="2.60.200.20">
    <property type="match status" value="1"/>
</dbReference>
<dbReference type="Pfam" id="PF00498">
    <property type="entry name" value="FHA"/>
    <property type="match status" value="1"/>
</dbReference>
<dbReference type="PROSITE" id="PS50006">
    <property type="entry name" value="FHA_DOMAIN"/>
    <property type="match status" value="1"/>
</dbReference>
<keyword evidence="2 3" id="KW-0802">TPR repeat</keyword>
<dbReference type="PANTHER" id="PTHR44943:SF8">
    <property type="entry name" value="TPR REPEAT-CONTAINING PROTEIN MJ0263"/>
    <property type="match status" value="1"/>
</dbReference>
<dbReference type="SMART" id="SM00240">
    <property type="entry name" value="FHA"/>
    <property type="match status" value="1"/>
</dbReference>
<comment type="caution">
    <text evidence="5">The sequence shown here is derived from an EMBL/GenBank/DDBJ whole genome shotgun (WGS) entry which is preliminary data.</text>
</comment>
<dbReference type="PANTHER" id="PTHR44943">
    <property type="entry name" value="CELLULOSE SYNTHASE OPERON PROTEIN C"/>
    <property type="match status" value="1"/>
</dbReference>
<feature type="repeat" description="TPR" evidence="3">
    <location>
        <begin position="154"/>
        <end position="187"/>
    </location>
</feature>
<dbReference type="InterPro" id="IPR011990">
    <property type="entry name" value="TPR-like_helical_dom_sf"/>
</dbReference>
<evidence type="ECO:0000313" key="6">
    <source>
        <dbReference type="Proteomes" id="UP001476950"/>
    </source>
</evidence>
<dbReference type="SUPFAM" id="SSF48439">
    <property type="entry name" value="Protein prenylyltransferase"/>
    <property type="match status" value="1"/>
</dbReference>
<accession>A0ABV0KGB6</accession>
<organism evidence="5 6">
    <name type="scientific">Stenomitos frigidus AS-A4</name>
    <dbReference type="NCBI Taxonomy" id="2933935"/>
    <lineage>
        <taxon>Bacteria</taxon>
        <taxon>Bacillati</taxon>
        <taxon>Cyanobacteriota</taxon>
        <taxon>Cyanophyceae</taxon>
        <taxon>Leptolyngbyales</taxon>
        <taxon>Leptolyngbyaceae</taxon>
        <taxon>Stenomitos</taxon>
    </lineage>
</organism>
<evidence type="ECO:0000256" key="1">
    <source>
        <dbReference type="ARBA" id="ARBA00022737"/>
    </source>
</evidence>
<dbReference type="Pfam" id="PF13181">
    <property type="entry name" value="TPR_8"/>
    <property type="match status" value="1"/>
</dbReference>
<evidence type="ECO:0000256" key="2">
    <source>
        <dbReference type="ARBA" id="ARBA00022803"/>
    </source>
</evidence>
<feature type="domain" description="FHA" evidence="4">
    <location>
        <begin position="274"/>
        <end position="333"/>
    </location>
</feature>
<dbReference type="SUPFAM" id="SSF49879">
    <property type="entry name" value="SMAD/FHA domain"/>
    <property type="match status" value="1"/>
</dbReference>
<dbReference type="PROSITE" id="PS50005">
    <property type="entry name" value="TPR"/>
    <property type="match status" value="2"/>
</dbReference>
<dbReference type="SMART" id="SM00028">
    <property type="entry name" value="TPR"/>
    <property type="match status" value="5"/>
</dbReference>
<evidence type="ECO:0000256" key="3">
    <source>
        <dbReference type="PROSITE-ProRule" id="PRU00339"/>
    </source>
</evidence>
<proteinExistence type="predicted"/>
<feature type="repeat" description="TPR" evidence="3">
    <location>
        <begin position="47"/>
        <end position="80"/>
    </location>
</feature>
<evidence type="ECO:0000313" key="5">
    <source>
        <dbReference type="EMBL" id="MEP1058240.1"/>
    </source>
</evidence>
<sequence>MLDTGQLQLSGDALLWFRQGLAAAATEAYERAVAHYDCVIAIRPDFYEVWYERGLSLEKCGSYLEAIASYDQALNLRPKSEVCVQIWHDRGNALQYGLGRYTDAIESYDRVLQINPRHEHTWQSRGNALLYGLDQPTQAIASYDRVLHINPDNSLAWRNRGNALIELHRYVEAIASYDRALAIKPDDDVSWHARHLASERSGLNYRPPTTHPAWYGAGFSDSRTFVEGDLDSSATFAPMSDRGSQPFLGHRNESILVVEDERGKRDITLDRDQYQIGRDPQSDICLHSQFASRHHAILTKVLKEDGSYGYQITDGDLDGKASTNGLVINGQKYRTWELKPEDVIVFGPKVRATYRCSSL</sequence>
<keyword evidence="6" id="KW-1185">Reference proteome</keyword>
<dbReference type="Gene3D" id="1.25.40.10">
    <property type="entry name" value="Tetratricopeptide repeat domain"/>
    <property type="match status" value="3"/>
</dbReference>
<dbReference type="Proteomes" id="UP001476950">
    <property type="component" value="Unassembled WGS sequence"/>
</dbReference>